<dbReference type="PANTHER" id="PTHR43674:SF16">
    <property type="entry name" value="CARBON-NITROGEN FAMILY, PUTATIVE (AFU_ORTHOLOGUE AFUA_5G02350)-RELATED"/>
    <property type="match status" value="1"/>
</dbReference>
<dbReference type="RefSeq" id="WP_114645101.1">
    <property type="nucleotide sequence ID" value="NZ_QQNH01000005.1"/>
</dbReference>
<dbReference type="Pfam" id="PF00795">
    <property type="entry name" value="CN_hydrolase"/>
    <property type="match status" value="1"/>
</dbReference>
<sequence length="345" mass="37387">MTIQPWRATCIQMPSVLATKAETPDAARAIIKANVAKAIELIDLACGGDNPPRVVVLPEFGLQGPPHGLTIDRWLDLAVCSVPGWISAPLQDAARRHGIYIGFNQFESDPQWPGRYFNSCALIDPRGEVILRYRRINTAAWPSPHDVMDQYLDHHGIDGTFPVVDTELGRIGMIACGEIAVPEVARCLMAQGAEIILHPTNEDNTPSQEAAKIARAAENMVYLISANVADGIGFSADGSVKGGRSRIIDFRGRTLAYREGSEPGVDVTAEIDVEALRQARRDTGMGNTLLRGRWEIYRPLLGNLAVYPPNSFAQRPMADISETAGPVQIGLDTLYGSGIVVPPDA</sequence>
<protein>
    <submittedName>
        <fullName evidence="3">Amidohydrolase</fullName>
    </submittedName>
</protein>
<organism evidence="3 4">
    <name type="scientific">Pelagibacterium lacus</name>
    <dbReference type="NCBI Taxonomy" id="2282655"/>
    <lineage>
        <taxon>Bacteria</taxon>
        <taxon>Pseudomonadati</taxon>
        <taxon>Pseudomonadota</taxon>
        <taxon>Alphaproteobacteria</taxon>
        <taxon>Hyphomicrobiales</taxon>
        <taxon>Devosiaceae</taxon>
        <taxon>Pelagibacterium</taxon>
    </lineage>
</organism>
<comment type="caution">
    <text evidence="3">The sequence shown here is derived from an EMBL/GenBank/DDBJ whole genome shotgun (WGS) entry which is preliminary data.</text>
</comment>
<dbReference type="Gene3D" id="3.60.110.10">
    <property type="entry name" value="Carbon-nitrogen hydrolase"/>
    <property type="match status" value="1"/>
</dbReference>
<reference evidence="4" key="1">
    <citation type="submission" date="2018-07" db="EMBL/GenBank/DDBJ databases">
        <authorList>
            <person name="Liu B.-T."/>
            <person name="Du Z."/>
        </authorList>
    </citation>
    <scope>NUCLEOTIDE SEQUENCE [LARGE SCALE GENOMIC DNA]</scope>
    <source>
        <strain evidence="4">XYN52</strain>
    </source>
</reference>
<evidence type="ECO:0000256" key="1">
    <source>
        <dbReference type="ARBA" id="ARBA00022801"/>
    </source>
</evidence>
<dbReference type="InterPro" id="IPR036526">
    <property type="entry name" value="C-N_Hydrolase_sf"/>
</dbReference>
<dbReference type="SUPFAM" id="SSF56317">
    <property type="entry name" value="Carbon-nitrogen hydrolase"/>
    <property type="match status" value="1"/>
</dbReference>
<dbReference type="AlphaFoldDB" id="A0A369W4D2"/>
<keyword evidence="1 3" id="KW-0378">Hydrolase</keyword>
<dbReference type="InterPro" id="IPR050345">
    <property type="entry name" value="Aliph_Amidase/BUP"/>
</dbReference>
<keyword evidence="4" id="KW-1185">Reference proteome</keyword>
<evidence type="ECO:0000259" key="2">
    <source>
        <dbReference type="PROSITE" id="PS50263"/>
    </source>
</evidence>
<proteinExistence type="predicted"/>
<feature type="domain" description="CN hydrolase" evidence="2">
    <location>
        <begin position="6"/>
        <end position="273"/>
    </location>
</feature>
<dbReference type="GO" id="GO:0016811">
    <property type="term" value="F:hydrolase activity, acting on carbon-nitrogen (but not peptide) bonds, in linear amides"/>
    <property type="evidence" value="ECO:0007669"/>
    <property type="project" value="TreeGrafter"/>
</dbReference>
<dbReference type="PANTHER" id="PTHR43674">
    <property type="entry name" value="NITRILASE C965.09-RELATED"/>
    <property type="match status" value="1"/>
</dbReference>
<evidence type="ECO:0000313" key="4">
    <source>
        <dbReference type="Proteomes" id="UP000253759"/>
    </source>
</evidence>
<dbReference type="PROSITE" id="PS50263">
    <property type="entry name" value="CN_HYDROLASE"/>
    <property type="match status" value="1"/>
</dbReference>
<accession>A0A369W4D2</accession>
<name>A0A369W4D2_9HYPH</name>
<dbReference type="EMBL" id="QQNH01000005">
    <property type="protein sequence ID" value="RDE09554.1"/>
    <property type="molecule type" value="Genomic_DNA"/>
</dbReference>
<gene>
    <name evidence="3" type="ORF">DVH29_05175</name>
</gene>
<dbReference type="InterPro" id="IPR003010">
    <property type="entry name" value="C-N_Hydrolase"/>
</dbReference>
<evidence type="ECO:0000313" key="3">
    <source>
        <dbReference type="EMBL" id="RDE09554.1"/>
    </source>
</evidence>
<dbReference type="OrthoDB" id="9803803at2"/>
<dbReference type="Proteomes" id="UP000253759">
    <property type="component" value="Unassembled WGS sequence"/>
</dbReference>